<organism evidence="3">
    <name type="scientific">Aphanomyces astaci</name>
    <name type="common">Crayfish plague agent</name>
    <dbReference type="NCBI Taxonomy" id="112090"/>
    <lineage>
        <taxon>Eukaryota</taxon>
        <taxon>Sar</taxon>
        <taxon>Stramenopiles</taxon>
        <taxon>Oomycota</taxon>
        <taxon>Saprolegniomycetes</taxon>
        <taxon>Saprolegniales</taxon>
        <taxon>Verrucalvaceae</taxon>
        <taxon>Aphanomyces</taxon>
    </lineage>
</organism>
<evidence type="ECO:0000313" key="3">
    <source>
        <dbReference type="EMBL" id="ETV78633.1"/>
    </source>
</evidence>
<dbReference type="GeneID" id="20810120"/>
<dbReference type="GO" id="GO:0005737">
    <property type="term" value="C:cytoplasm"/>
    <property type="evidence" value="ECO:0007669"/>
    <property type="project" value="TreeGrafter"/>
</dbReference>
<keyword evidence="1" id="KW-0378">Hydrolase</keyword>
<reference evidence="3" key="1">
    <citation type="submission" date="2013-12" db="EMBL/GenBank/DDBJ databases">
        <title>The Genome Sequence of Aphanomyces astaci APO3.</title>
        <authorList>
            <consortium name="The Broad Institute Genomics Platform"/>
            <person name="Russ C."/>
            <person name="Tyler B."/>
            <person name="van West P."/>
            <person name="Dieguez-Uribeondo J."/>
            <person name="Young S.K."/>
            <person name="Zeng Q."/>
            <person name="Gargeya S."/>
            <person name="Fitzgerald M."/>
            <person name="Abouelleil A."/>
            <person name="Alvarado L."/>
            <person name="Chapman S.B."/>
            <person name="Gainer-Dewar J."/>
            <person name="Goldberg J."/>
            <person name="Griggs A."/>
            <person name="Gujja S."/>
            <person name="Hansen M."/>
            <person name="Howarth C."/>
            <person name="Imamovic A."/>
            <person name="Ireland A."/>
            <person name="Larimer J."/>
            <person name="McCowan C."/>
            <person name="Murphy C."/>
            <person name="Pearson M."/>
            <person name="Poon T.W."/>
            <person name="Priest M."/>
            <person name="Roberts A."/>
            <person name="Saif S."/>
            <person name="Shea T."/>
            <person name="Sykes S."/>
            <person name="Wortman J."/>
            <person name="Nusbaum C."/>
            <person name="Birren B."/>
        </authorList>
    </citation>
    <scope>NUCLEOTIDE SEQUENCE [LARGE SCALE GENOMIC DNA]</scope>
    <source>
        <strain evidence="3">APO3</strain>
    </source>
</reference>
<dbReference type="RefSeq" id="XP_009832214.1">
    <property type="nucleotide sequence ID" value="XM_009833912.1"/>
</dbReference>
<dbReference type="GO" id="GO:0016316">
    <property type="term" value="F:phosphatidylinositol-3,4-bisphosphate 4-phosphatase activity"/>
    <property type="evidence" value="ECO:0007669"/>
    <property type="project" value="InterPro"/>
</dbReference>
<proteinExistence type="predicted"/>
<sequence length="1085" mass="117373">MTCILDSAAIDAGSPSPSEVPMDEPISCPVAATKSLDLSFFVSCTNLTLDVPDGANSSIVNLTHQTMQRGYALAKTMMRKDSSSSPLWDGSIYCQVTAHRGSDGNVPLTFRTETLQKSSSPRFVVGIVLPAADLSPSDTVEFQLLSTQVDFRAKQATVELATTGLVPLRLLFDAAAQSGQLSLPFIQQLQGGQSSATDGTSVDEADHSAVRPEPLQPTNMLELVWPHVVSAATMAPFVQTHRTLYRWPQQHQSATTFFDERVAESWLCATLPQQLLAQSRDDITHQIMAWQAVRARAALAECLFDDVASGLAHGCDAVQVAVHRARGLHLGNAPPPLTSSDSVTATLRTSMFALAKSVKSSAISKLRTNSTNENIHAYCELQWCDPPMMNPSTIGRTNTILNNPEPRWRPDLPSVKLRSRIVDDSVFEFYRPRNDSMQGFLDCHVLVDPAKGTSAKSSRKSHVSLGVARLPLAQLRQVVVEGGSSTSTTYYLFQDWVRLHQRGDDPDGLCRCDDGGTCVGEVDVHLALTRASPIHANPPPPPPVVMAERLPWLQASSPLALLPMLVPSTTFIDKHIAALIEHKATLDNLIAISQQWVTEAKSTRFKSSHDKKSSSLQHIPTNLHVSWLHHWSTSPCTCSTLSTVSCGIPAAHALGLDTDLVQLNDLLTDLAEDCVALHASMSAADRASFGVSGLSNGYDESVEASPATSLPPDVAPRAMASRLNSLYSSAKRNLPPVPSAFKSATSLGDNHHQTAPSPLTSLWARALQLEATHQLRKTMVVAQALTALTAAFQSAIVMTMQQGPVVWADRLALWQRVGFLCGWESLVSSQGKELHMLHDAQVGILACQQFQFQLVPSNTDDVAVCGKIVQVPVDGLDVGGGDPIPIVCVLFTQGINEMQSLANMSAHLGGGGVVSTQSQINTTNLIALHEYHQAATKASHVISVDTDLDQLRAAVTHENGASKNTHILHLAARVVRALGGARVTCCKSGKDRTAMSVTWEQAAWASSLDQMLQTENDDDDKSDKDVLVLANLMREFGVRLDVAHKNVGHKRYSFNALQRKLLPPMYRPPVSTIQDMVTSVALRDS</sequence>
<evidence type="ECO:0000256" key="1">
    <source>
        <dbReference type="ARBA" id="ARBA00022801"/>
    </source>
</evidence>
<dbReference type="InterPro" id="IPR039034">
    <property type="entry name" value="INPP4"/>
</dbReference>
<dbReference type="VEuPathDB" id="FungiDB:H257_08124"/>
<gene>
    <name evidence="3" type="ORF">H257_08124</name>
</gene>
<protein>
    <recommendedName>
        <fullName evidence="4">C2 domain-containing protein</fullName>
    </recommendedName>
</protein>
<dbReference type="EMBL" id="KI913130">
    <property type="protein sequence ID" value="ETV78633.1"/>
    <property type="molecule type" value="Genomic_DNA"/>
</dbReference>
<name>W4GI77_APHAT</name>
<dbReference type="OrthoDB" id="159395at2759"/>
<dbReference type="AlphaFoldDB" id="W4GI77"/>
<dbReference type="STRING" id="112090.W4GI77"/>
<accession>W4GI77</accession>
<evidence type="ECO:0000256" key="2">
    <source>
        <dbReference type="ARBA" id="ARBA00023098"/>
    </source>
</evidence>
<evidence type="ECO:0008006" key="4">
    <source>
        <dbReference type="Google" id="ProtNLM"/>
    </source>
</evidence>
<dbReference type="PANTHER" id="PTHR12187:SF11">
    <property type="entry name" value="PHOSPHATIDYLINOSITOL-3,4-BISPHOSPHATE 4-PHOSPHATASE"/>
    <property type="match status" value="1"/>
</dbReference>
<dbReference type="PANTHER" id="PTHR12187">
    <property type="entry name" value="AGAP000124-PA"/>
    <property type="match status" value="1"/>
</dbReference>
<keyword evidence="2" id="KW-0443">Lipid metabolism</keyword>